<evidence type="ECO:0000256" key="3">
    <source>
        <dbReference type="ARBA" id="ARBA00022692"/>
    </source>
</evidence>
<reference evidence="8" key="1">
    <citation type="journal article" date="2014" name="Int. J. Syst. Evol. Microbiol.">
        <title>Complete genome sequence of Corynebacterium casei LMG S-19264T (=DSM 44701T), isolated from a smear-ripened cheese.</title>
        <authorList>
            <consortium name="US DOE Joint Genome Institute (JGI-PGF)"/>
            <person name="Walter F."/>
            <person name="Albersmeier A."/>
            <person name="Kalinowski J."/>
            <person name="Ruckert C."/>
        </authorList>
    </citation>
    <scope>NUCLEOTIDE SEQUENCE</scope>
    <source>
        <strain evidence="8">CGMCC 1.15095</strain>
    </source>
</reference>
<dbReference type="PANTHER" id="PTHR22911:SF6">
    <property type="entry name" value="SOLUTE CARRIER FAMILY 35 MEMBER G1"/>
    <property type="match status" value="1"/>
</dbReference>
<evidence type="ECO:0000259" key="7">
    <source>
        <dbReference type="Pfam" id="PF00892"/>
    </source>
</evidence>
<comment type="subcellular location">
    <subcellularLocation>
        <location evidence="1">Membrane</location>
        <topology evidence="1">Multi-pass membrane protein</topology>
    </subcellularLocation>
</comment>
<keyword evidence="4 6" id="KW-1133">Transmembrane helix</keyword>
<feature type="transmembrane region" description="Helical" evidence="6">
    <location>
        <begin position="149"/>
        <end position="169"/>
    </location>
</feature>
<feature type="domain" description="EamA" evidence="7">
    <location>
        <begin position="152"/>
        <end position="281"/>
    </location>
</feature>
<dbReference type="RefSeq" id="WP_229735765.1">
    <property type="nucleotide sequence ID" value="NZ_BMHK01000001.1"/>
</dbReference>
<evidence type="ECO:0000256" key="1">
    <source>
        <dbReference type="ARBA" id="ARBA00004141"/>
    </source>
</evidence>
<comment type="caution">
    <text evidence="8">The sequence shown here is derived from an EMBL/GenBank/DDBJ whole genome shotgun (WGS) entry which is preliminary data.</text>
</comment>
<feature type="transmembrane region" description="Helical" evidence="6">
    <location>
        <begin position="181"/>
        <end position="204"/>
    </location>
</feature>
<keyword evidence="3 6" id="KW-0812">Transmembrane</keyword>
<evidence type="ECO:0000313" key="9">
    <source>
        <dbReference type="Proteomes" id="UP000608154"/>
    </source>
</evidence>
<proteinExistence type="inferred from homology"/>
<keyword evidence="5 6" id="KW-0472">Membrane</keyword>
<feature type="transmembrane region" description="Helical" evidence="6">
    <location>
        <begin position="265"/>
        <end position="283"/>
    </location>
</feature>
<dbReference type="AlphaFoldDB" id="A0A916X3W0"/>
<feature type="transmembrane region" description="Helical" evidence="6">
    <location>
        <begin position="7"/>
        <end position="28"/>
    </location>
</feature>
<dbReference type="Pfam" id="PF00892">
    <property type="entry name" value="EamA"/>
    <property type="match status" value="2"/>
</dbReference>
<comment type="similarity">
    <text evidence="2">Belongs to the drug/metabolite transporter (DMT) superfamily. 10 TMS drug/metabolite exporter (DME) (TC 2.A.7.3) family.</text>
</comment>
<organism evidence="8 9">
    <name type="scientific">Novosphingobium endophyticum</name>
    <dbReference type="NCBI Taxonomy" id="1955250"/>
    <lineage>
        <taxon>Bacteria</taxon>
        <taxon>Pseudomonadati</taxon>
        <taxon>Pseudomonadota</taxon>
        <taxon>Alphaproteobacteria</taxon>
        <taxon>Sphingomonadales</taxon>
        <taxon>Sphingomonadaceae</taxon>
        <taxon>Novosphingobium</taxon>
    </lineage>
</organism>
<dbReference type="GO" id="GO:0016020">
    <property type="term" value="C:membrane"/>
    <property type="evidence" value="ECO:0007669"/>
    <property type="project" value="UniProtKB-SubCell"/>
</dbReference>
<sequence length="311" mass="33402">MTRPDRPFLAITLRVAAMVMLSTMFMLIKYAGQRGVSAPEMMFWRQAMSVMILFVWLMATGNMKVLATRRTASHARRAATGTLGLFCNISAAMLLPLAEATTLGFTAPLFAVLITALIVKEKVGIWRWTAVILGFLGVVIIAQPGQAPIPVLGLAAGLGAGVIVAAISFQIRDLTRTDEPIACVFWFAFFGSLMTAILLPLYMTPHTLDVWLLLGGVGLAGTAAQFLITASLRHGQVATVMAMDYTALIWATLYGWLIWDQLPSSTTWLGAPAIIGAGLIIIGREQRLARQISPASAIDEGAIEEAAPRGT</sequence>
<feature type="transmembrane region" description="Helical" evidence="6">
    <location>
        <begin position="48"/>
        <end position="66"/>
    </location>
</feature>
<dbReference type="Proteomes" id="UP000608154">
    <property type="component" value="Unassembled WGS sequence"/>
</dbReference>
<dbReference type="InterPro" id="IPR037185">
    <property type="entry name" value="EmrE-like"/>
</dbReference>
<accession>A0A916X3W0</accession>
<evidence type="ECO:0000256" key="4">
    <source>
        <dbReference type="ARBA" id="ARBA00022989"/>
    </source>
</evidence>
<dbReference type="PANTHER" id="PTHR22911">
    <property type="entry name" value="ACYL-MALONYL CONDENSING ENZYME-RELATED"/>
    <property type="match status" value="1"/>
</dbReference>
<dbReference type="EMBL" id="BMHK01000001">
    <property type="protein sequence ID" value="GGB87065.1"/>
    <property type="molecule type" value="Genomic_DNA"/>
</dbReference>
<evidence type="ECO:0000256" key="5">
    <source>
        <dbReference type="ARBA" id="ARBA00023136"/>
    </source>
</evidence>
<evidence type="ECO:0000256" key="2">
    <source>
        <dbReference type="ARBA" id="ARBA00009853"/>
    </source>
</evidence>
<evidence type="ECO:0000256" key="6">
    <source>
        <dbReference type="SAM" id="Phobius"/>
    </source>
</evidence>
<dbReference type="SUPFAM" id="SSF103481">
    <property type="entry name" value="Multidrug resistance efflux transporter EmrE"/>
    <property type="match status" value="2"/>
</dbReference>
<keyword evidence="9" id="KW-1185">Reference proteome</keyword>
<feature type="transmembrane region" description="Helical" evidence="6">
    <location>
        <begin position="210"/>
        <end position="228"/>
    </location>
</feature>
<dbReference type="InterPro" id="IPR000620">
    <property type="entry name" value="EamA_dom"/>
</dbReference>
<feature type="transmembrane region" description="Helical" evidence="6">
    <location>
        <begin position="103"/>
        <end position="119"/>
    </location>
</feature>
<feature type="transmembrane region" description="Helical" evidence="6">
    <location>
        <begin position="78"/>
        <end position="97"/>
    </location>
</feature>
<name>A0A916X3W0_9SPHN</name>
<feature type="domain" description="EamA" evidence="7">
    <location>
        <begin position="10"/>
        <end position="141"/>
    </location>
</feature>
<reference evidence="8" key="2">
    <citation type="submission" date="2020-09" db="EMBL/GenBank/DDBJ databases">
        <authorList>
            <person name="Sun Q."/>
            <person name="Zhou Y."/>
        </authorList>
    </citation>
    <scope>NUCLEOTIDE SEQUENCE</scope>
    <source>
        <strain evidence="8">CGMCC 1.15095</strain>
    </source>
</reference>
<evidence type="ECO:0000313" key="8">
    <source>
        <dbReference type="EMBL" id="GGB87065.1"/>
    </source>
</evidence>
<feature type="transmembrane region" description="Helical" evidence="6">
    <location>
        <begin position="240"/>
        <end position="259"/>
    </location>
</feature>
<feature type="transmembrane region" description="Helical" evidence="6">
    <location>
        <begin position="126"/>
        <end position="143"/>
    </location>
</feature>
<gene>
    <name evidence="8" type="ORF">GCM10011494_01760</name>
</gene>
<protein>
    <recommendedName>
        <fullName evidence="7">EamA domain-containing protein</fullName>
    </recommendedName>
</protein>